<protein>
    <submittedName>
        <fullName evidence="1">Trafficking protein particle complex subunit 2-like protein</fullName>
    </submittedName>
</protein>
<gene>
    <name evidence="1" type="ORF">FVE85_4767</name>
</gene>
<reference evidence="2" key="1">
    <citation type="journal article" date="2019" name="Nat. Commun.">
        <title>Expansion of phycobilisome linker gene families in mesophilic red algae.</title>
        <authorList>
            <person name="Lee J."/>
            <person name="Kim D."/>
            <person name="Bhattacharya D."/>
            <person name="Yoon H.S."/>
        </authorList>
    </citation>
    <scope>NUCLEOTIDE SEQUENCE [LARGE SCALE GENOMIC DNA]</scope>
    <source>
        <strain evidence="2">CCMP 1328</strain>
    </source>
</reference>
<dbReference type="GO" id="GO:0006888">
    <property type="term" value="P:endoplasmic reticulum to Golgi vesicle-mediated transport"/>
    <property type="evidence" value="ECO:0007669"/>
    <property type="project" value="InterPro"/>
</dbReference>
<comment type="caution">
    <text evidence="1">The sequence shown here is derived from an EMBL/GenBank/DDBJ whole genome shotgun (WGS) entry which is preliminary data.</text>
</comment>
<dbReference type="Proteomes" id="UP000324585">
    <property type="component" value="Unassembled WGS sequence"/>
</dbReference>
<organism evidence="1 2">
    <name type="scientific">Porphyridium purpureum</name>
    <name type="common">Red alga</name>
    <name type="synonym">Porphyridium cruentum</name>
    <dbReference type="NCBI Taxonomy" id="35688"/>
    <lineage>
        <taxon>Eukaryota</taxon>
        <taxon>Rhodophyta</taxon>
        <taxon>Bangiophyceae</taxon>
        <taxon>Porphyridiales</taxon>
        <taxon>Porphyridiaceae</taxon>
        <taxon>Porphyridium</taxon>
    </lineage>
</organism>
<dbReference type="EMBL" id="VRMN01000006">
    <property type="protein sequence ID" value="KAA8493630.1"/>
    <property type="molecule type" value="Genomic_DNA"/>
</dbReference>
<dbReference type="SUPFAM" id="SSF64356">
    <property type="entry name" value="SNARE-like"/>
    <property type="match status" value="1"/>
</dbReference>
<dbReference type="GO" id="GO:0005737">
    <property type="term" value="C:cytoplasm"/>
    <property type="evidence" value="ECO:0007669"/>
    <property type="project" value="GOC"/>
</dbReference>
<accession>A0A5J4YRV4</accession>
<sequence length="203" mass="22647">MKTDKAARLFRIPHGTREGSVGMEINPALAITKPDSSITEPCKLTPIEAPQVACVAVIGERNSQLFLKIYLDALVDLPYHQSQGPEVKMEEVLYSTLDIFDDYIDGSSRKTIYLGRMATVASIRLYGLLTVTNLKLIVGVRSITESDAYMKNMLIKIYRLTVKSLLNPFQPIDLMIHSRKLETGIEELVGEFPNHKPVSGPNK</sequence>
<dbReference type="Gene3D" id="3.30.450.70">
    <property type="match status" value="1"/>
</dbReference>
<evidence type="ECO:0000313" key="1">
    <source>
        <dbReference type="EMBL" id="KAA8493630.1"/>
    </source>
</evidence>
<dbReference type="PANTHER" id="PTHR12403">
    <property type="entry name" value="TRAFFICKING PROTEIN PARTICLE COMPLEX SUBUNIT 2"/>
    <property type="match status" value="1"/>
</dbReference>
<dbReference type="OrthoDB" id="18320at2759"/>
<dbReference type="InterPro" id="IPR011012">
    <property type="entry name" value="Longin-like_dom_sf"/>
</dbReference>
<evidence type="ECO:0000313" key="2">
    <source>
        <dbReference type="Proteomes" id="UP000324585"/>
    </source>
</evidence>
<dbReference type="InterPro" id="IPR006722">
    <property type="entry name" value="Sedlin"/>
</dbReference>
<keyword evidence="2" id="KW-1185">Reference proteome</keyword>
<dbReference type="Pfam" id="PF04628">
    <property type="entry name" value="Sedlin_N"/>
    <property type="match status" value="1"/>
</dbReference>
<name>A0A5J4YRV4_PORPP</name>
<dbReference type="AlphaFoldDB" id="A0A5J4YRV4"/>
<proteinExistence type="predicted"/>